<evidence type="ECO:0000313" key="2">
    <source>
        <dbReference type="Proteomes" id="UP000626092"/>
    </source>
</evidence>
<protein>
    <submittedName>
        <fullName evidence="1">Uncharacterized protein</fullName>
    </submittedName>
</protein>
<gene>
    <name evidence="1" type="ORF">RHSIM_Rhsim03G0139200</name>
</gene>
<comment type="caution">
    <text evidence="1">The sequence shown here is derived from an EMBL/GenBank/DDBJ whole genome shotgun (WGS) entry which is preliminary data.</text>
</comment>
<keyword evidence="2" id="KW-1185">Reference proteome</keyword>
<sequence>MAYFGSPGTGFSFGSSDPESGSAFRSTSSSPSFSDPIIGGLHTAALNFSITTGSASIPTNKFDDDDGLASFGSTLSAPPLFPASSSPSFSNPVIGIIYNANCTTSLNSSTTTGSASNSTCKVLIVPGFAHTNCTPSHEFYSSPNDSHKKVSTTALDSAPQTSTVPSGVKSVEKYLCLGKLSPHAPIAASCDAAERRSGLCHVAEQCHSDLHVALTRPDTHSGLAWSTQYPHAGVPQILLGSPGSTLCQASVQPWCSQCSAVQPSCEFKVIGLKLMIEKEKDRVIFAESDKDFIDLLFSFLTLPVGTIIRLLEDNSPPTVIGCMNSLYKSIENLDAQLFVSEACKKMLLQLSRLPEVQCKNLKAMIEKNLEPNKCFYFCANSDCRTGGKGILSDLPNVRCHCGQVMNQLATLVETNSYKGNGGFVKRGAERFLVSDDLKVMPGLTSPTLMLLKDLNIDDANELESQSLNLGPTEILQLLQLSLVSKAPLTDWMQLKQGTIFPTELEAKDMGELLGTKPANSESKKMDLKLFFSKCGHEVLYAESGEDFVDFLFSFLTLPLGSIFKLLGEIERMLLSPKLAPFSACESQLLHIEESVNPQYMVDSCWEPNAEWFVRPVALNLLKMALVSGKALTNVFNLVADKSVSE</sequence>
<reference evidence="1" key="1">
    <citation type="submission" date="2019-11" db="EMBL/GenBank/DDBJ databases">
        <authorList>
            <person name="Liu Y."/>
            <person name="Hou J."/>
            <person name="Li T.-Q."/>
            <person name="Guan C.-H."/>
            <person name="Wu X."/>
            <person name="Wu H.-Z."/>
            <person name="Ling F."/>
            <person name="Zhang R."/>
            <person name="Shi X.-G."/>
            <person name="Ren J.-P."/>
            <person name="Chen E.-F."/>
            <person name="Sun J.-M."/>
        </authorList>
    </citation>
    <scope>NUCLEOTIDE SEQUENCE</scope>
    <source>
        <strain evidence="1">Adult_tree_wgs_1</strain>
        <tissue evidence="1">Leaves</tissue>
    </source>
</reference>
<accession>A0A834HAU4</accession>
<dbReference type="OrthoDB" id="1713386at2759"/>
<dbReference type="Proteomes" id="UP000626092">
    <property type="component" value="Unassembled WGS sequence"/>
</dbReference>
<dbReference type="Pfam" id="PF05056">
    <property type="entry name" value="DUF674"/>
    <property type="match status" value="1"/>
</dbReference>
<organism evidence="1 2">
    <name type="scientific">Rhododendron simsii</name>
    <name type="common">Sims's rhododendron</name>
    <dbReference type="NCBI Taxonomy" id="118357"/>
    <lineage>
        <taxon>Eukaryota</taxon>
        <taxon>Viridiplantae</taxon>
        <taxon>Streptophyta</taxon>
        <taxon>Embryophyta</taxon>
        <taxon>Tracheophyta</taxon>
        <taxon>Spermatophyta</taxon>
        <taxon>Magnoliopsida</taxon>
        <taxon>eudicotyledons</taxon>
        <taxon>Gunneridae</taxon>
        <taxon>Pentapetalae</taxon>
        <taxon>asterids</taxon>
        <taxon>Ericales</taxon>
        <taxon>Ericaceae</taxon>
        <taxon>Ericoideae</taxon>
        <taxon>Rhodoreae</taxon>
        <taxon>Rhododendron</taxon>
    </lineage>
</organism>
<dbReference type="EMBL" id="WJXA01000003">
    <property type="protein sequence ID" value="KAF7147804.1"/>
    <property type="molecule type" value="Genomic_DNA"/>
</dbReference>
<proteinExistence type="predicted"/>
<dbReference type="PANTHER" id="PTHR33103:SF27">
    <property type="entry name" value="OS04G0594700 PROTEIN"/>
    <property type="match status" value="1"/>
</dbReference>
<dbReference type="AlphaFoldDB" id="A0A834HAU4"/>
<name>A0A834HAU4_RHOSS</name>
<dbReference type="InterPro" id="IPR007750">
    <property type="entry name" value="DUF674"/>
</dbReference>
<evidence type="ECO:0000313" key="1">
    <source>
        <dbReference type="EMBL" id="KAF7147804.1"/>
    </source>
</evidence>
<dbReference type="PANTHER" id="PTHR33103">
    <property type="entry name" value="OS01G0153900 PROTEIN"/>
    <property type="match status" value="1"/>
</dbReference>